<dbReference type="InterPro" id="IPR000014">
    <property type="entry name" value="PAS"/>
</dbReference>
<evidence type="ECO:0000313" key="6">
    <source>
        <dbReference type="Proteomes" id="UP000650524"/>
    </source>
</evidence>
<evidence type="ECO:0000259" key="3">
    <source>
        <dbReference type="PROSITE" id="PS50110"/>
    </source>
</evidence>
<dbReference type="InterPro" id="IPR011006">
    <property type="entry name" value="CheY-like_superfamily"/>
</dbReference>
<sequence>MPKKALVVDNDFFFVEFLGELLEKRGYTVIKAYDGKEGVSNFEEGPFNLFFVDLIMPKIDGTQLIKIARRKFSDAPFQIIAISGTIIEQMEDIDDMGADYYVAKGPLEQMTGDLNALIDRIEASGISSEKNKSNIQLGDLYPRQATTELIKELNFQKAIIESIGLGIVVVDKDARVMGANSQALEISKKTLEEILNEPVTSLFSKDERVPLIDALKGVARNSGLRKISFNMIVKSQEIRLTVSLLRISGDVIGWVIAMEGVDQ</sequence>
<feature type="modified residue" description="4-aspartylphosphate" evidence="2">
    <location>
        <position position="53"/>
    </location>
</feature>
<dbReference type="AlphaFoldDB" id="A0A8J6N5Y1"/>
<dbReference type="Proteomes" id="UP000650524">
    <property type="component" value="Unassembled WGS sequence"/>
</dbReference>
<dbReference type="SMART" id="SM00091">
    <property type="entry name" value="PAS"/>
    <property type="match status" value="1"/>
</dbReference>
<name>A0A8J6N5Y1_9DELT</name>
<dbReference type="InterPro" id="IPR035965">
    <property type="entry name" value="PAS-like_dom_sf"/>
</dbReference>
<dbReference type="SUPFAM" id="SSF52172">
    <property type="entry name" value="CheY-like"/>
    <property type="match status" value="1"/>
</dbReference>
<dbReference type="GO" id="GO:0000160">
    <property type="term" value="P:phosphorelay signal transduction system"/>
    <property type="evidence" value="ECO:0007669"/>
    <property type="project" value="InterPro"/>
</dbReference>
<dbReference type="SUPFAM" id="SSF55785">
    <property type="entry name" value="PYP-like sensor domain (PAS domain)"/>
    <property type="match status" value="1"/>
</dbReference>
<dbReference type="GO" id="GO:0006355">
    <property type="term" value="P:regulation of DNA-templated transcription"/>
    <property type="evidence" value="ECO:0007669"/>
    <property type="project" value="InterPro"/>
</dbReference>
<dbReference type="InterPro" id="IPR001789">
    <property type="entry name" value="Sig_transdc_resp-reg_receiver"/>
</dbReference>
<dbReference type="CDD" id="cd00156">
    <property type="entry name" value="REC"/>
    <property type="match status" value="1"/>
</dbReference>
<feature type="domain" description="Response regulatory" evidence="3">
    <location>
        <begin position="4"/>
        <end position="119"/>
    </location>
</feature>
<proteinExistence type="predicted"/>
<evidence type="ECO:0000259" key="4">
    <source>
        <dbReference type="PROSITE" id="PS50112"/>
    </source>
</evidence>
<dbReference type="InterPro" id="IPR050595">
    <property type="entry name" value="Bact_response_regulator"/>
</dbReference>
<dbReference type="Gene3D" id="3.30.450.20">
    <property type="entry name" value="PAS domain"/>
    <property type="match status" value="1"/>
</dbReference>
<dbReference type="PANTHER" id="PTHR44591">
    <property type="entry name" value="STRESS RESPONSE REGULATOR PROTEIN 1"/>
    <property type="match status" value="1"/>
</dbReference>
<evidence type="ECO:0000313" key="5">
    <source>
        <dbReference type="EMBL" id="MBC8179350.1"/>
    </source>
</evidence>
<comment type="caution">
    <text evidence="5">The sequence shown here is derived from an EMBL/GenBank/DDBJ whole genome shotgun (WGS) entry which is preliminary data.</text>
</comment>
<dbReference type="CDD" id="cd00130">
    <property type="entry name" value="PAS"/>
    <property type="match status" value="1"/>
</dbReference>
<evidence type="ECO:0000256" key="1">
    <source>
        <dbReference type="ARBA" id="ARBA00022553"/>
    </source>
</evidence>
<dbReference type="Pfam" id="PF00989">
    <property type="entry name" value="PAS"/>
    <property type="match status" value="1"/>
</dbReference>
<organism evidence="5 6">
    <name type="scientific">Candidatus Desulfacyla euxinica</name>
    <dbReference type="NCBI Taxonomy" id="2841693"/>
    <lineage>
        <taxon>Bacteria</taxon>
        <taxon>Deltaproteobacteria</taxon>
        <taxon>Candidatus Desulfacyla</taxon>
    </lineage>
</organism>
<dbReference type="PROSITE" id="PS50112">
    <property type="entry name" value="PAS"/>
    <property type="match status" value="1"/>
</dbReference>
<dbReference type="PANTHER" id="PTHR44591:SF3">
    <property type="entry name" value="RESPONSE REGULATORY DOMAIN-CONTAINING PROTEIN"/>
    <property type="match status" value="1"/>
</dbReference>
<protein>
    <submittedName>
        <fullName evidence="5">Response regulator</fullName>
    </submittedName>
</protein>
<accession>A0A8J6N5Y1</accession>
<keyword evidence="1 2" id="KW-0597">Phosphoprotein</keyword>
<dbReference type="PROSITE" id="PS50110">
    <property type="entry name" value="RESPONSE_REGULATORY"/>
    <property type="match status" value="1"/>
</dbReference>
<feature type="domain" description="PAS" evidence="4">
    <location>
        <begin position="152"/>
        <end position="222"/>
    </location>
</feature>
<dbReference type="EMBL" id="JACNJD010000377">
    <property type="protein sequence ID" value="MBC8179350.1"/>
    <property type="molecule type" value="Genomic_DNA"/>
</dbReference>
<gene>
    <name evidence="5" type="ORF">H8E19_18250</name>
</gene>
<dbReference type="SMART" id="SM00448">
    <property type="entry name" value="REC"/>
    <property type="match status" value="1"/>
</dbReference>
<evidence type="ECO:0000256" key="2">
    <source>
        <dbReference type="PROSITE-ProRule" id="PRU00169"/>
    </source>
</evidence>
<dbReference type="Gene3D" id="3.40.50.2300">
    <property type="match status" value="1"/>
</dbReference>
<dbReference type="InterPro" id="IPR013767">
    <property type="entry name" value="PAS_fold"/>
</dbReference>
<reference evidence="5 6" key="1">
    <citation type="submission" date="2020-08" db="EMBL/GenBank/DDBJ databases">
        <title>Bridging the membrane lipid divide: bacteria of the FCB group superphylum have the potential to synthesize archaeal ether lipids.</title>
        <authorList>
            <person name="Villanueva L."/>
            <person name="Von Meijenfeldt F.A.B."/>
            <person name="Westbye A.B."/>
            <person name="Yadav S."/>
            <person name="Hopmans E.C."/>
            <person name="Dutilh B.E."/>
            <person name="Sinninghe Damste J.S."/>
        </authorList>
    </citation>
    <scope>NUCLEOTIDE SEQUENCE [LARGE SCALE GENOMIC DNA]</scope>
    <source>
        <strain evidence="5">NIOZ-UU27</strain>
    </source>
</reference>
<dbReference type="Pfam" id="PF00072">
    <property type="entry name" value="Response_reg"/>
    <property type="match status" value="1"/>
</dbReference>